<feature type="compositionally biased region" description="Basic residues" evidence="1">
    <location>
        <begin position="227"/>
        <end position="244"/>
    </location>
</feature>
<feature type="compositionally biased region" description="Basic residues" evidence="1">
    <location>
        <begin position="193"/>
        <end position="219"/>
    </location>
</feature>
<accession>A0A0D3JPC2</accession>
<evidence type="ECO:0008006" key="4">
    <source>
        <dbReference type="Google" id="ProtNLM"/>
    </source>
</evidence>
<dbReference type="GeneID" id="17270902"/>
<dbReference type="AlphaFoldDB" id="A0A0D3JPC2"/>
<reference evidence="2" key="2">
    <citation type="submission" date="2024-10" db="UniProtKB">
        <authorList>
            <consortium name="EnsemblProtists"/>
        </authorList>
    </citation>
    <scope>IDENTIFICATION</scope>
</reference>
<protein>
    <recommendedName>
        <fullName evidence="4">F-box domain-containing protein</fullName>
    </recommendedName>
</protein>
<sequence length="271" mass="31457">MDPFTLTIAVEHNFDVFYSILQFLLPHRPERSRELWRNGGQPAEIDTAACLEALRCCNKRWRAFFAEVLPDGHFLWRQLLKQLHIGRHGPALVRFADLVNAHTENINYKERFWLALKKPYEYVTKPLVLSMFRLLARRAEEALRDGVPFSKKFDNEARGCSHALVWTLQSSAGPRGQETRAELLIEFEEPGHRKPGGHKAARPHPCRPRHTRRPRRRPQPMRAARPSARRRSRSRRSRRTRTRTRTTTGPRRTTDALGGGRARGGFPRPLL</sequence>
<dbReference type="KEGG" id="ehx:EMIHUDRAFT_457577"/>
<evidence type="ECO:0000313" key="2">
    <source>
        <dbReference type="EnsemblProtists" id="EOD25357"/>
    </source>
</evidence>
<keyword evidence="3" id="KW-1185">Reference proteome</keyword>
<dbReference type="Proteomes" id="UP000013827">
    <property type="component" value="Unassembled WGS sequence"/>
</dbReference>
<organism evidence="2 3">
    <name type="scientific">Emiliania huxleyi (strain CCMP1516)</name>
    <dbReference type="NCBI Taxonomy" id="280463"/>
    <lineage>
        <taxon>Eukaryota</taxon>
        <taxon>Haptista</taxon>
        <taxon>Haptophyta</taxon>
        <taxon>Prymnesiophyceae</taxon>
        <taxon>Isochrysidales</taxon>
        <taxon>Noelaerhabdaceae</taxon>
        <taxon>Emiliania</taxon>
    </lineage>
</organism>
<dbReference type="EnsemblProtists" id="EOD25357">
    <property type="protein sequence ID" value="EOD25357"/>
    <property type="gene ID" value="EMIHUDRAFT_457577"/>
</dbReference>
<dbReference type="HOGENOM" id="CLU_1028309_0_0_1"/>
<evidence type="ECO:0000256" key="1">
    <source>
        <dbReference type="SAM" id="MobiDB-lite"/>
    </source>
</evidence>
<reference evidence="3" key="1">
    <citation type="journal article" date="2013" name="Nature">
        <title>Pan genome of the phytoplankton Emiliania underpins its global distribution.</title>
        <authorList>
            <person name="Read B.A."/>
            <person name="Kegel J."/>
            <person name="Klute M.J."/>
            <person name="Kuo A."/>
            <person name="Lefebvre S.C."/>
            <person name="Maumus F."/>
            <person name="Mayer C."/>
            <person name="Miller J."/>
            <person name="Monier A."/>
            <person name="Salamov A."/>
            <person name="Young J."/>
            <person name="Aguilar M."/>
            <person name="Claverie J.M."/>
            <person name="Frickenhaus S."/>
            <person name="Gonzalez K."/>
            <person name="Herman E.K."/>
            <person name="Lin Y.C."/>
            <person name="Napier J."/>
            <person name="Ogata H."/>
            <person name="Sarno A.F."/>
            <person name="Shmutz J."/>
            <person name="Schroeder D."/>
            <person name="de Vargas C."/>
            <person name="Verret F."/>
            <person name="von Dassow P."/>
            <person name="Valentin K."/>
            <person name="Van de Peer Y."/>
            <person name="Wheeler G."/>
            <person name="Dacks J.B."/>
            <person name="Delwiche C.F."/>
            <person name="Dyhrman S.T."/>
            <person name="Glockner G."/>
            <person name="John U."/>
            <person name="Richards T."/>
            <person name="Worden A.Z."/>
            <person name="Zhang X."/>
            <person name="Grigoriev I.V."/>
            <person name="Allen A.E."/>
            <person name="Bidle K."/>
            <person name="Borodovsky M."/>
            <person name="Bowler C."/>
            <person name="Brownlee C."/>
            <person name="Cock J.M."/>
            <person name="Elias M."/>
            <person name="Gladyshev V.N."/>
            <person name="Groth M."/>
            <person name="Guda C."/>
            <person name="Hadaegh A."/>
            <person name="Iglesias-Rodriguez M.D."/>
            <person name="Jenkins J."/>
            <person name="Jones B.M."/>
            <person name="Lawson T."/>
            <person name="Leese F."/>
            <person name="Lindquist E."/>
            <person name="Lobanov A."/>
            <person name="Lomsadze A."/>
            <person name="Malik S.B."/>
            <person name="Marsh M.E."/>
            <person name="Mackinder L."/>
            <person name="Mock T."/>
            <person name="Mueller-Roeber B."/>
            <person name="Pagarete A."/>
            <person name="Parker M."/>
            <person name="Probert I."/>
            <person name="Quesneville H."/>
            <person name="Raines C."/>
            <person name="Rensing S.A."/>
            <person name="Riano-Pachon D.M."/>
            <person name="Richier S."/>
            <person name="Rokitta S."/>
            <person name="Shiraiwa Y."/>
            <person name="Soanes D.M."/>
            <person name="van der Giezen M."/>
            <person name="Wahlund T.M."/>
            <person name="Williams B."/>
            <person name="Wilson W."/>
            <person name="Wolfe G."/>
            <person name="Wurch L.L."/>
        </authorList>
    </citation>
    <scope>NUCLEOTIDE SEQUENCE</scope>
</reference>
<dbReference type="PaxDb" id="2903-EOD25357"/>
<name>A0A0D3JPC2_EMIH1</name>
<dbReference type="RefSeq" id="XP_005777786.1">
    <property type="nucleotide sequence ID" value="XM_005777729.1"/>
</dbReference>
<feature type="region of interest" description="Disordered" evidence="1">
    <location>
        <begin position="188"/>
        <end position="271"/>
    </location>
</feature>
<proteinExistence type="predicted"/>
<evidence type="ECO:0000313" key="3">
    <source>
        <dbReference type="Proteomes" id="UP000013827"/>
    </source>
</evidence>